<comment type="similarity">
    <text evidence="1">Belongs to the phage and mitochondrial RNA polymerase family.</text>
</comment>
<accession>A0ABM9UHT9</accession>
<dbReference type="PROSITE" id="PS00489">
    <property type="entry name" value="RNA_POL_PHAGE_2"/>
    <property type="match status" value="1"/>
</dbReference>
<dbReference type="Pfam" id="PF14700">
    <property type="entry name" value="RPOL_N"/>
    <property type="match status" value="1"/>
</dbReference>
<dbReference type="InterPro" id="IPR046950">
    <property type="entry name" value="DNA-dir_Rpol_C_phage-type"/>
</dbReference>
<keyword evidence="3 9" id="KW-0240">DNA-directed RNA polymerase</keyword>
<dbReference type="Gene3D" id="1.10.287.260">
    <property type="match status" value="1"/>
</dbReference>
<keyword evidence="6" id="KW-0804">Transcription</keyword>
<feature type="domain" description="DNA-directed RNA polymerase N-terminal" evidence="8">
    <location>
        <begin position="18"/>
        <end position="298"/>
    </location>
</feature>
<gene>
    <name evidence="9" type="ORF">Ga0061061_11718</name>
</gene>
<proteinExistence type="inferred from homology"/>
<dbReference type="InterPro" id="IPR024075">
    <property type="entry name" value="DNA-dir_RNA_pol_helix_hairp_sf"/>
</dbReference>
<dbReference type="RefSeq" id="WP_072249625.1">
    <property type="nucleotide sequence ID" value="NZ_CYHC01000017.1"/>
</dbReference>
<dbReference type="SMART" id="SM01311">
    <property type="entry name" value="RPOL_N"/>
    <property type="match status" value="1"/>
</dbReference>
<evidence type="ECO:0000256" key="4">
    <source>
        <dbReference type="ARBA" id="ARBA00022679"/>
    </source>
</evidence>
<dbReference type="PROSITE" id="PS00900">
    <property type="entry name" value="RNA_POL_PHAGE_1"/>
    <property type="match status" value="1"/>
</dbReference>
<evidence type="ECO:0000313" key="9">
    <source>
        <dbReference type="EMBL" id="CUA90961.1"/>
    </source>
</evidence>
<organism evidence="9 10">
    <name type="scientific">Chelatococcus sambhunathii</name>
    <dbReference type="NCBI Taxonomy" id="363953"/>
    <lineage>
        <taxon>Bacteria</taxon>
        <taxon>Pseudomonadati</taxon>
        <taxon>Pseudomonadota</taxon>
        <taxon>Alphaproteobacteria</taxon>
        <taxon>Hyphomicrobiales</taxon>
        <taxon>Chelatococcaceae</taxon>
        <taxon>Chelatococcus</taxon>
    </lineage>
</organism>
<evidence type="ECO:0000256" key="6">
    <source>
        <dbReference type="ARBA" id="ARBA00023163"/>
    </source>
</evidence>
<dbReference type="EMBL" id="CYHC01000017">
    <property type="protein sequence ID" value="CUA90961.1"/>
    <property type="molecule type" value="Genomic_DNA"/>
</dbReference>
<dbReference type="InterPro" id="IPR029262">
    <property type="entry name" value="RPOL_N"/>
</dbReference>
<evidence type="ECO:0000256" key="7">
    <source>
        <dbReference type="ARBA" id="ARBA00048552"/>
    </source>
</evidence>
<evidence type="ECO:0000256" key="1">
    <source>
        <dbReference type="ARBA" id="ARBA00009493"/>
    </source>
</evidence>
<evidence type="ECO:0000259" key="8">
    <source>
        <dbReference type="SMART" id="SM01311"/>
    </source>
</evidence>
<protein>
    <recommendedName>
        <fullName evidence="2">DNA-directed RNA polymerase</fullName>
        <ecNumber evidence="2">2.7.7.6</ecNumber>
    </recommendedName>
</protein>
<keyword evidence="5" id="KW-0548">Nucleotidyltransferase</keyword>
<name>A0ABM9UHT9_9HYPH</name>
<reference evidence="9 10" key="1">
    <citation type="submission" date="2015-08" db="EMBL/GenBank/DDBJ databases">
        <authorList>
            <person name="Varghese N."/>
        </authorList>
    </citation>
    <scope>NUCLEOTIDE SEQUENCE [LARGE SCALE GENOMIC DNA]</scope>
    <source>
        <strain evidence="9 10">DSM 18167</strain>
    </source>
</reference>
<evidence type="ECO:0000256" key="5">
    <source>
        <dbReference type="ARBA" id="ARBA00022695"/>
    </source>
</evidence>
<evidence type="ECO:0000256" key="2">
    <source>
        <dbReference type="ARBA" id="ARBA00012418"/>
    </source>
</evidence>
<dbReference type="Pfam" id="PF00940">
    <property type="entry name" value="RNA_pol"/>
    <property type="match status" value="1"/>
</dbReference>
<dbReference type="Gene3D" id="1.10.1320.10">
    <property type="entry name" value="DNA-directed RNA polymerase, N-terminal domain"/>
    <property type="match status" value="1"/>
</dbReference>
<evidence type="ECO:0000256" key="3">
    <source>
        <dbReference type="ARBA" id="ARBA00022478"/>
    </source>
</evidence>
<dbReference type="Proteomes" id="UP000182178">
    <property type="component" value="Unassembled WGS sequence"/>
</dbReference>
<evidence type="ECO:0000313" key="10">
    <source>
        <dbReference type="Proteomes" id="UP000182178"/>
    </source>
</evidence>
<dbReference type="PANTHER" id="PTHR10102:SF0">
    <property type="entry name" value="DNA-DIRECTED RNA POLYMERASE, MITOCHONDRIAL"/>
    <property type="match status" value="1"/>
</dbReference>
<dbReference type="Gene3D" id="1.10.150.20">
    <property type="entry name" value="5' to 3' exonuclease, C-terminal subdomain"/>
    <property type="match status" value="1"/>
</dbReference>
<dbReference type="InterPro" id="IPR037159">
    <property type="entry name" value="RNA_POL_N_sf"/>
</dbReference>
<dbReference type="PANTHER" id="PTHR10102">
    <property type="entry name" value="DNA-DIRECTED RNA POLYMERASE, MITOCHONDRIAL"/>
    <property type="match status" value="1"/>
</dbReference>
<dbReference type="SUPFAM" id="SSF56672">
    <property type="entry name" value="DNA/RNA polymerases"/>
    <property type="match status" value="1"/>
</dbReference>
<keyword evidence="10" id="KW-1185">Reference proteome</keyword>
<dbReference type="Gene3D" id="1.10.287.280">
    <property type="match status" value="1"/>
</dbReference>
<dbReference type="InterPro" id="IPR043502">
    <property type="entry name" value="DNA/RNA_pol_sf"/>
</dbReference>
<dbReference type="InterPro" id="IPR002092">
    <property type="entry name" value="DNA-dir_Rpol_phage-type"/>
</dbReference>
<comment type="catalytic activity">
    <reaction evidence="7">
        <text>RNA(n) + a ribonucleoside 5'-triphosphate = RNA(n+1) + diphosphate</text>
        <dbReference type="Rhea" id="RHEA:21248"/>
        <dbReference type="Rhea" id="RHEA-COMP:14527"/>
        <dbReference type="Rhea" id="RHEA-COMP:17342"/>
        <dbReference type="ChEBI" id="CHEBI:33019"/>
        <dbReference type="ChEBI" id="CHEBI:61557"/>
        <dbReference type="ChEBI" id="CHEBI:140395"/>
        <dbReference type="EC" id="2.7.7.6"/>
    </reaction>
</comment>
<comment type="caution">
    <text evidence="9">The sequence shown here is derived from an EMBL/GenBank/DDBJ whole genome shotgun (WGS) entry which is preliminary data.</text>
</comment>
<dbReference type="EC" id="2.7.7.6" evidence="2"/>
<keyword evidence="4" id="KW-0808">Transferase</keyword>
<dbReference type="GO" id="GO:0000428">
    <property type="term" value="C:DNA-directed RNA polymerase complex"/>
    <property type="evidence" value="ECO:0007669"/>
    <property type="project" value="UniProtKB-KW"/>
</dbReference>
<sequence length="848" mass="94873">MNDTVSSHSSSSSLSLYEKQIMLEEEMVLAGRDNFYKMIEQAKQRGEEASTGYGQRLLKGLIEPMTKAIEDFVEEAASGKAGRRHKAVRYIILLEPEVVAFLTLKHALDAITKRHVLQRAAIRIADAMADELRLRKFKRTNPDNFRATMSKVEKATSQRYKRNVARLMAGRSGVTEDWPKADRVHVGQKLIEMLSAVTGLVKIETVAQGLHDTQVYVQATDATLDWINNANEQMDVLAPSFLPTIIPPKEWSSPFDGGYHSQMPRPLTLIKSRNRNYLEELANRDLSQVYSSVNAMQNTAWRINKPVLEVLREAWEIGLPIAKLPSREALQLPAKPDNIAEDEEARREWKKAAARVHTANGKLKSKRIQLRKIIQIADRFAEFDAFYFPHQLDFRGRAYAIPLFLNPQGSDHAKALLTFAHGKPIGDDTGPGWLAIHGANTYGYDKVSLEDRITWVEERSSLIESVAADPWGEGFEFWTKADKPWQFLAFCFEWAGYIREGAAFVSSLPIALDGSCNGLQHYSAALRDPVGGLAVNLVPSEKPNDIYAAVADVTLRLVRGFVCPNGSTSGTVHGLAKLRKTWAEHGIDEVDMANRWLAFGVDRKVTKRAVMTLPYGSTQYSCREFLEEAVREKLETGAKNPFATDQSDGIFKATLWLQPLVWQAIGEVVKAARVGMDWLKECARLAAAEGLPVTWQTPDGLLVQQSYLDTKAKRIETFLDGRVMKLTIREDLDSIDRRRQQQGIAPNWVHSMDATALRMFVNLAAANGVTSFALVHDSYGTVAADVDIVSVCLRKAFVQLYTEHDPLAEFRVDIAGMLSDEALPELPELPPKGTLDVSLVERSDFFFA</sequence>